<keyword evidence="3" id="KW-1185">Reference proteome</keyword>
<accession>A0A6G0YG34</accession>
<dbReference type="EMBL" id="VUJU01004226">
    <property type="protein sequence ID" value="KAF0755126.1"/>
    <property type="molecule type" value="Genomic_DNA"/>
</dbReference>
<organism evidence="2 3">
    <name type="scientific">Aphis craccivora</name>
    <name type="common">Cowpea aphid</name>
    <dbReference type="NCBI Taxonomy" id="307492"/>
    <lineage>
        <taxon>Eukaryota</taxon>
        <taxon>Metazoa</taxon>
        <taxon>Ecdysozoa</taxon>
        <taxon>Arthropoda</taxon>
        <taxon>Hexapoda</taxon>
        <taxon>Insecta</taxon>
        <taxon>Pterygota</taxon>
        <taxon>Neoptera</taxon>
        <taxon>Paraneoptera</taxon>
        <taxon>Hemiptera</taxon>
        <taxon>Sternorrhyncha</taxon>
        <taxon>Aphidomorpha</taxon>
        <taxon>Aphidoidea</taxon>
        <taxon>Aphididae</taxon>
        <taxon>Aphidini</taxon>
        <taxon>Aphis</taxon>
        <taxon>Aphis</taxon>
    </lineage>
</organism>
<dbReference type="Proteomes" id="UP000478052">
    <property type="component" value="Unassembled WGS sequence"/>
</dbReference>
<evidence type="ECO:0000259" key="1">
    <source>
        <dbReference type="Pfam" id="PF13843"/>
    </source>
</evidence>
<dbReference type="Pfam" id="PF13843">
    <property type="entry name" value="DDE_Tnp_1_7"/>
    <property type="match status" value="2"/>
</dbReference>
<dbReference type="PANTHER" id="PTHR46599">
    <property type="entry name" value="PIGGYBAC TRANSPOSABLE ELEMENT-DERIVED PROTEIN 4"/>
    <property type="match status" value="1"/>
</dbReference>
<proteinExistence type="predicted"/>
<dbReference type="InterPro" id="IPR029526">
    <property type="entry name" value="PGBD"/>
</dbReference>
<gene>
    <name evidence="2" type="ORF">FWK35_00006363</name>
</gene>
<reference evidence="2 3" key="1">
    <citation type="submission" date="2019-08" db="EMBL/GenBank/DDBJ databases">
        <title>Whole genome of Aphis craccivora.</title>
        <authorList>
            <person name="Voronova N.V."/>
            <person name="Shulinski R.S."/>
            <person name="Bandarenka Y.V."/>
            <person name="Zhorov D.G."/>
            <person name="Warner D."/>
        </authorList>
    </citation>
    <scope>NUCLEOTIDE SEQUENCE [LARGE SCALE GENOMIC DNA]</scope>
    <source>
        <strain evidence="2">180601</strain>
        <tissue evidence="2">Whole Body</tissue>
    </source>
</reference>
<dbReference type="AlphaFoldDB" id="A0A6G0YG34"/>
<feature type="domain" description="PiggyBac transposable element-derived protein" evidence="1">
    <location>
        <begin position="5"/>
        <end position="59"/>
    </location>
</feature>
<protein>
    <submittedName>
        <fullName evidence="2">PiggyBac transposable element-derived protein 4-like</fullName>
    </submittedName>
</protein>
<dbReference type="OrthoDB" id="6618927at2759"/>
<sequence length="251" mass="29126">MQYLKQEDIAPKSRVKYWKTTNIEELYVFLATSMLMARNKKLEINEYWSTDPLLMSPIFDIIIYTGAETRLLQCDKNIGISGAVVMTLMAPYLKKGHNLKNRRGMPDLKKKLKLGEVQSSHTQTMMALKWLDRREFNQHKKKIDRASGKVINKPTCVVNYNACMGNIDKCDMLLSSVECVRKTMKWYKKIFFHLVDLCLLNSFSAYKTVSGKNIPIAKFQLELIKNHTSSMNKNNKYNYIFVYHLPVTSSS</sequence>
<feature type="non-terminal residue" evidence="2">
    <location>
        <position position="251"/>
    </location>
</feature>
<feature type="domain" description="PiggyBac transposable element-derived protein" evidence="1">
    <location>
        <begin position="101"/>
        <end position="203"/>
    </location>
</feature>
<dbReference type="PANTHER" id="PTHR46599:SF3">
    <property type="entry name" value="PIGGYBAC TRANSPOSABLE ELEMENT-DERIVED PROTEIN 4"/>
    <property type="match status" value="1"/>
</dbReference>
<evidence type="ECO:0000313" key="2">
    <source>
        <dbReference type="EMBL" id="KAF0755126.1"/>
    </source>
</evidence>
<name>A0A6G0YG34_APHCR</name>
<comment type="caution">
    <text evidence="2">The sequence shown here is derived from an EMBL/GenBank/DDBJ whole genome shotgun (WGS) entry which is preliminary data.</text>
</comment>
<evidence type="ECO:0000313" key="3">
    <source>
        <dbReference type="Proteomes" id="UP000478052"/>
    </source>
</evidence>